<evidence type="ECO:0000256" key="2">
    <source>
        <dbReference type="ARBA" id="ARBA00022741"/>
    </source>
</evidence>
<protein>
    <recommendedName>
        <fullName evidence="7">Protein kinase domain-containing protein</fullName>
    </recommendedName>
</protein>
<evidence type="ECO:0000256" key="6">
    <source>
        <dbReference type="SAM" id="Phobius"/>
    </source>
</evidence>
<sequence>MVSWVRGKCVGKGSFGTVSLGVNISDGRVFAVKSVDQNSGMVSQLEALENEIRILRSLSSPYVVGFLGDDVTYESPTTSYRNLHMEYLPGGTVADLAERSADVDERIVRSHTWCLVSALRHLHSQGIVHCDVKGRNVLVGPNSSLAKLADFGSSIEVSGDTCKAPILPRGSPLWMAPEVIRRESQGPESDVWSLGCTVIEMITGKPAWDDRGVDALSRIVFSDELPGFPTRLSELGRDFLEKCLRREPSKRWSCDQLLQHPFLLAVSPNTVTVTDTSPRCVLGWVNSEFEEDSDDDADEEFSAKERIGKLATSGGANWESDGWVVVRDLEIACDAVEAAGGNSSCCGDEGRVGTSTEYESLMRTKEEIAGATTAYSDSQRTTTASTTEIWTRLEYSYSGCGCGGTTTNLLSLVRHYSNSNSNNNYCECDCGLSWCWAFGGCVCNAELSCRYGSQKVDFAVESQWTSYYSLCLSIVILLLLLLLFFSLDLTVTFVNKLLFLLFACYSGPQFYLCIHGACDHA</sequence>
<dbReference type="InterPro" id="IPR052751">
    <property type="entry name" value="Plant_MAPKKK"/>
</dbReference>
<dbReference type="SMART" id="SM00220">
    <property type="entry name" value="S_TKc"/>
    <property type="match status" value="1"/>
</dbReference>
<dbReference type="AlphaFoldDB" id="A0AAW2CJE5"/>
<evidence type="ECO:0000313" key="8">
    <source>
        <dbReference type="EMBL" id="KAK9998334.1"/>
    </source>
</evidence>
<proteinExistence type="predicted"/>
<feature type="binding site" evidence="5">
    <location>
        <position position="33"/>
    </location>
    <ligand>
        <name>ATP</name>
        <dbReference type="ChEBI" id="CHEBI:30616"/>
    </ligand>
</feature>
<dbReference type="InterPro" id="IPR008271">
    <property type="entry name" value="Ser/Thr_kinase_AS"/>
</dbReference>
<feature type="transmembrane region" description="Helical" evidence="6">
    <location>
        <begin position="497"/>
        <end position="517"/>
    </location>
</feature>
<name>A0AAW2CJE5_9ROSI</name>
<keyword evidence="6" id="KW-0472">Membrane</keyword>
<dbReference type="Proteomes" id="UP001459277">
    <property type="component" value="Unassembled WGS sequence"/>
</dbReference>
<organism evidence="8 9">
    <name type="scientific">Lithocarpus litseifolius</name>
    <dbReference type="NCBI Taxonomy" id="425828"/>
    <lineage>
        <taxon>Eukaryota</taxon>
        <taxon>Viridiplantae</taxon>
        <taxon>Streptophyta</taxon>
        <taxon>Embryophyta</taxon>
        <taxon>Tracheophyta</taxon>
        <taxon>Spermatophyta</taxon>
        <taxon>Magnoliopsida</taxon>
        <taxon>eudicotyledons</taxon>
        <taxon>Gunneridae</taxon>
        <taxon>Pentapetalae</taxon>
        <taxon>rosids</taxon>
        <taxon>fabids</taxon>
        <taxon>Fagales</taxon>
        <taxon>Fagaceae</taxon>
        <taxon>Lithocarpus</taxon>
    </lineage>
</organism>
<keyword evidence="4 5" id="KW-0067">ATP-binding</keyword>
<dbReference type="Gene3D" id="1.10.510.10">
    <property type="entry name" value="Transferase(Phosphotransferase) domain 1"/>
    <property type="match status" value="1"/>
</dbReference>
<dbReference type="InterPro" id="IPR011009">
    <property type="entry name" value="Kinase-like_dom_sf"/>
</dbReference>
<dbReference type="Pfam" id="PF00069">
    <property type="entry name" value="Pkinase"/>
    <property type="match status" value="1"/>
</dbReference>
<keyword evidence="1" id="KW-0808">Transferase</keyword>
<dbReference type="CDD" id="cd06606">
    <property type="entry name" value="STKc_MAPKKK"/>
    <property type="match status" value="1"/>
</dbReference>
<evidence type="ECO:0000313" key="9">
    <source>
        <dbReference type="Proteomes" id="UP001459277"/>
    </source>
</evidence>
<evidence type="ECO:0000259" key="7">
    <source>
        <dbReference type="PROSITE" id="PS50011"/>
    </source>
</evidence>
<keyword evidence="9" id="KW-1185">Reference proteome</keyword>
<keyword evidence="6" id="KW-0812">Transmembrane</keyword>
<keyword evidence="3" id="KW-0418">Kinase</keyword>
<feature type="domain" description="Protein kinase" evidence="7">
    <location>
        <begin position="4"/>
        <end position="263"/>
    </location>
</feature>
<dbReference type="InterPro" id="IPR000719">
    <property type="entry name" value="Prot_kinase_dom"/>
</dbReference>
<feature type="transmembrane region" description="Helical" evidence="6">
    <location>
        <begin position="467"/>
        <end position="485"/>
    </location>
</feature>
<dbReference type="FunFam" id="1.10.510.10:FF:001090">
    <property type="entry name" value="Serine threonine protein kinase putative"/>
    <property type="match status" value="1"/>
</dbReference>
<dbReference type="GO" id="GO:0005524">
    <property type="term" value="F:ATP binding"/>
    <property type="evidence" value="ECO:0007669"/>
    <property type="project" value="UniProtKB-UniRule"/>
</dbReference>
<dbReference type="PANTHER" id="PTHR48011">
    <property type="entry name" value="CCR4-NOT TRANSCRIPTIONAL COMPLEX SUBUNIT CAF120-RELATED"/>
    <property type="match status" value="1"/>
</dbReference>
<dbReference type="InterPro" id="IPR017441">
    <property type="entry name" value="Protein_kinase_ATP_BS"/>
</dbReference>
<dbReference type="PROSITE" id="PS00107">
    <property type="entry name" value="PROTEIN_KINASE_ATP"/>
    <property type="match status" value="1"/>
</dbReference>
<reference evidence="8 9" key="1">
    <citation type="submission" date="2024-01" db="EMBL/GenBank/DDBJ databases">
        <title>A telomere-to-telomere, gap-free genome of sweet tea (Lithocarpus litseifolius).</title>
        <authorList>
            <person name="Zhou J."/>
        </authorList>
    </citation>
    <scope>NUCLEOTIDE SEQUENCE [LARGE SCALE GENOMIC DNA]</scope>
    <source>
        <strain evidence="8">Zhou-2022a</strain>
        <tissue evidence="8">Leaf</tissue>
    </source>
</reference>
<evidence type="ECO:0000256" key="5">
    <source>
        <dbReference type="PROSITE-ProRule" id="PRU10141"/>
    </source>
</evidence>
<evidence type="ECO:0000256" key="3">
    <source>
        <dbReference type="ARBA" id="ARBA00022777"/>
    </source>
</evidence>
<dbReference type="PROSITE" id="PS00108">
    <property type="entry name" value="PROTEIN_KINASE_ST"/>
    <property type="match status" value="1"/>
</dbReference>
<dbReference type="GO" id="GO:0007165">
    <property type="term" value="P:signal transduction"/>
    <property type="evidence" value="ECO:0007669"/>
    <property type="project" value="TreeGrafter"/>
</dbReference>
<accession>A0AAW2CJE5</accession>
<comment type="caution">
    <text evidence="8">The sequence shown here is derived from an EMBL/GenBank/DDBJ whole genome shotgun (WGS) entry which is preliminary data.</text>
</comment>
<evidence type="ECO:0000256" key="1">
    <source>
        <dbReference type="ARBA" id="ARBA00022679"/>
    </source>
</evidence>
<dbReference type="PROSITE" id="PS50011">
    <property type="entry name" value="PROTEIN_KINASE_DOM"/>
    <property type="match status" value="1"/>
</dbReference>
<dbReference type="GO" id="GO:0004672">
    <property type="term" value="F:protein kinase activity"/>
    <property type="evidence" value="ECO:0007669"/>
    <property type="project" value="InterPro"/>
</dbReference>
<keyword evidence="2 5" id="KW-0547">Nucleotide-binding</keyword>
<gene>
    <name evidence="8" type="ORF">SO802_017937</name>
</gene>
<keyword evidence="6" id="KW-1133">Transmembrane helix</keyword>
<dbReference type="EMBL" id="JAZDWU010000006">
    <property type="protein sequence ID" value="KAK9998334.1"/>
    <property type="molecule type" value="Genomic_DNA"/>
</dbReference>
<dbReference type="SUPFAM" id="SSF56112">
    <property type="entry name" value="Protein kinase-like (PK-like)"/>
    <property type="match status" value="1"/>
</dbReference>
<evidence type="ECO:0000256" key="4">
    <source>
        <dbReference type="ARBA" id="ARBA00022840"/>
    </source>
</evidence>
<dbReference type="PANTHER" id="PTHR48011:SF7">
    <property type="entry name" value="F10K1.14 PROTEIN"/>
    <property type="match status" value="1"/>
</dbReference>